<proteinExistence type="inferred from homology"/>
<comment type="similarity">
    <text evidence="1">Belongs to the short-chain dehydrogenases/reductases (SDR) family.</text>
</comment>
<evidence type="ECO:0000256" key="1">
    <source>
        <dbReference type="ARBA" id="ARBA00006484"/>
    </source>
</evidence>
<accession>A0A382D0V8</accession>
<evidence type="ECO:0008006" key="3">
    <source>
        <dbReference type="Google" id="ProtNLM"/>
    </source>
</evidence>
<gene>
    <name evidence="2" type="ORF">METZ01_LOCUS184970</name>
</gene>
<sequence>MDLGIAGRTAIVCASSRGLGRGCAMSLADNGVNIILNGRDEEATMASADAIRAAADVTVTPVLADVSTKDGQQALLAACPKPDILVNNNGGPPFRDFRELSRQDLLDGVTMNFATPIELIQAVIDPMVERGFGRIVNITSVSVKRPVFGLDLSSGARAGLTAFLAGVARSVAHHNVTINHILPGYIDTDRLRGGIAYNAQQS</sequence>
<dbReference type="EMBL" id="UINC01037113">
    <property type="protein sequence ID" value="SVB32116.1"/>
    <property type="molecule type" value="Genomic_DNA"/>
</dbReference>
<name>A0A382D0V8_9ZZZZ</name>
<protein>
    <recommendedName>
        <fullName evidence="3">3-oxoacyl-ACP reductase</fullName>
    </recommendedName>
</protein>
<feature type="non-terminal residue" evidence="2">
    <location>
        <position position="202"/>
    </location>
</feature>
<dbReference type="PRINTS" id="PR00081">
    <property type="entry name" value="GDHRDH"/>
</dbReference>
<dbReference type="InterPro" id="IPR050259">
    <property type="entry name" value="SDR"/>
</dbReference>
<evidence type="ECO:0000313" key="2">
    <source>
        <dbReference type="EMBL" id="SVB32116.1"/>
    </source>
</evidence>
<dbReference type="InterPro" id="IPR002347">
    <property type="entry name" value="SDR_fam"/>
</dbReference>
<dbReference type="PANTHER" id="PTHR42879:SF6">
    <property type="entry name" value="NADPH-DEPENDENT REDUCTASE BACG"/>
    <property type="match status" value="1"/>
</dbReference>
<dbReference type="InterPro" id="IPR036291">
    <property type="entry name" value="NAD(P)-bd_dom_sf"/>
</dbReference>
<dbReference type="PANTHER" id="PTHR42879">
    <property type="entry name" value="3-OXOACYL-(ACYL-CARRIER-PROTEIN) REDUCTASE"/>
    <property type="match status" value="1"/>
</dbReference>
<dbReference type="Pfam" id="PF00106">
    <property type="entry name" value="adh_short"/>
    <property type="match status" value="1"/>
</dbReference>
<dbReference type="AlphaFoldDB" id="A0A382D0V8"/>
<organism evidence="2">
    <name type="scientific">marine metagenome</name>
    <dbReference type="NCBI Taxonomy" id="408172"/>
    <lineage>
        <taxon>unclassified sequences</taxon>
        <taxon>metagenomes</taxon>
        <taxon>ecological metagenomes</taxon>
    </lineage>
</organism>
<dbReference type="SUPFAM" id="SSF51735">
    <property type="entry name" value="NAD(P)-binding Rossmann-fold domains"/>
    <property type="match status" value="1"/>
</dbReference>
<reference evidence="2" key="1">
    <citation type="submission" date="2018-05" db="EMBL/GenBank/DDBJ databases">
        <authorList>
            <person name="Lanie J.A."/>
            <person name="Ng W.-L."/>
            <person name="Kazmierczak K.M."/>
            <person name="Andrzejewski T.M."/>
            <person name="Davidsen T.M."/>
            <person name="Wayne K.J."/>
            <person name="Tettelin H."/>
            <person name="Glass J.I."/>
            <person name="Rusch D."/>
            <person name="Podicherti R."/>
            <person name="Tsui H.-C.T."/>
            <person name="Winkler M.E."/>
        </authorList>
    </citation>
    <scope>NUCLEOTIDE SEQUENCE</scope>
</reference>
<dbReference type="Gene3D" id="3.40.50.720">
    <property type="entry name" value="NAD(P)-binding Rossmann-like Domain"/>
    <property type="match status" value="1"/>
</dbReference>